<dbReference type="Proteomes" id="UP001059824">
    <property type="component" value="Chromosome"/>
</dbReference>
<dbReference type="SUPFAM" id="SSF55681">
    <property type="entry name" value="Class II aaRS and biotin synthetases"/>
    <property type="match status" value="1"/>
</dbReference>
<dbReference type="GO" id="GO:0005524">
    <property type="term" value="F:ATP binding"/>
    <property type="evidence" value="ECO:0007669"/>
    <property type="project" value="UniProtKB-KW"/>
</dbReference>
<dbReference type="PANTHER" id="PTHR11777:SF9">
    <property type="entry name" value="ALANINE--TRNA LIGASE, CYTOPLASMIC"/>
    <property type="match status" value="1"/>
</dbReference>
<dbReference type="InterPro" id="IPR018164">
    <property type="entry name" value="Ala-tRNA-synth_IIc_N"/>
</dbReference>
<keyword evidence="5" id="KW-0547">Nucleotide-binding</keyword>
<dbReference type="GO" id="GO:0004813">
    <property type="term" value="F:alanine-tRNA ligase activity"/>
    <property type="evidence" value="ECO:0007669"/>
    <property type="project" value="UniProtKB-EC"/>
</dbReference>
<dbReference type="AlphaFoldDB" id="A0A857MKE6"/>
<evidence type="ECO:0000256" key="5">
    <source>
        <dbReference type="ARBA" id="ARBA00022741"/>
    </source>
</evidence>
<evidence type="ECO:0000256" key="2">
    <source>
        <dbReference type="ARBA" id="ARBA00013168"/>
    </source>
</evidence>
<dbReference type="EMBL" id="CP045921">
    <property type="protein sequence ID" value="QHN43064.1"/>
    <property type="molecule type" value="Genomic_DNA"/>
</dbReference>
<keyword evidence="3" id="KW-0820">tRNA-binding</keyword>
<evidence type="ECO:0000259" key="10">
    <source>
        <dbReference type="PROSITE" id="PS50860"/>
    </source>
</evidence>
<keyword evidence="6" id="KW-0067">ATP-binding</keyword>
<evidence type="ECO:0000256" key="4">
    <source>
        <dbReference type="ARBA" id="ARBA00022598"/>
    </source>
</evidence>
<dbReference type="SMART" id="SM00863">
    <property type="entry name" value="tRNA_SAD"/>
    <property type="match status" value="1"/>
</dbReference>
<dbReference type="InterPro" id="IPR002318">
    <property type="entry name" value="Ala-tRNA-lgiase_IIc"/>
</dbReference>
<dbReference type="SUPFAM" id="SSF101353">
    <property type="entry name" value="Putative anticodon-binding domain of alanyl-tRNA synthetase (AlaRS)"/>
    <property type="match status" value="1"/>
</dbReference>
<dbReference type="GO" id="GO:0000049">
    <property type="term" value="F:tRNA binding"/>
    <property type="evidence" value="ECO:0007669"/>
    <property type="project" value="UniProtKB-KW"/>
</dbReference>
<reference evidence="11" key="1">
    <citation type="journal article" date="2021" name="Nat. Microbiol.">
        <title>Cocultivation of an ultrasmall environmental parasitic bacterium with lytic ability against bacteria associated with wastewater foams.</title>
        <authorList>
            <person name="Batinovic S."/>
            <person name="Rose J.J.A."/>
            <person name="Ratcliffe J."/>
            <person name="Seviour R.J."/>
            <person name="Petrovski S."/>
        </authorList>
    </citation>
    <scope>NUCLEOTIDE SEQUENCE</scope>
    <source>
        <strain evidence="11">JR1</strain>
    </source>
</reference>
<keyword evidence="12" id="KW-1185">Reference proteome</keyword>
<protein>
    <recommendedName>
        <fullName evidence="2">alanine--tRNA ligase</fullName>
        <ecNumber evidence="2">6.1.1.7</ecNumber>
    </recommendedName>
</protein>
<evidence type="ECO:0000256" key="8">
    <source>
        <dbReference type="ARBA" id="ARBA00022917"/>
    </source>
</evidence>
<dbReference type="Gene3D" id="3.30.54.20">
    <property type="match status" value="1"/>
</dbReference>
<dbReference type="KEGG" id="mama:GII36_04370"/>
<feature type="domain" description="Alanyl-transfer RNA synthetases family profile" evidence="10">
    <location>
        <begin position="1"/>
        <end position="646"/>
    </location>
</feature>
<dbReference type="Pfam" id="PF01411">
    <property type="entry name" value="tRNA-synt_2c"/>
    <property type="match status" value="1"/>
</dbReference>
<dbReference type="Pfam" id="PF07973">
    <property type="entry name" value="tRNA_SAD"/>
    <property type="match status" value="1"/>
</dbReference>
<name>A0A857MKE6_9BACT</name>
<keyword evidence="7" id="KW-0694">RNA-binding</keyword>
<sequence length="646" mass="73193">MNTEQIRNAYLKFFEERGHAVVSRAPLVLKDDPTTLFTGSGMQPMIPYLLGQPHPDGQRIVDSQTCLRAQDIDDIGDNRHTTFFEMLGNWSMGDYFKQQQIEWMFEFLSEVVELDVSKLYVTCYAGNEELGIAKDTEAAEVWRRLFDAKGLSSGEAEIGSEEAGYARGMQDGERIFYYDGSKNWWSRNGNEHNTPVGDPCGPDSEMFYDFGTEHDTSFGEYCHPNCDCGRFMEIGNNVFMAYKKVGEGKFEALERPNVDHGSGLERIAAAKLGNPDVFRISLMWPIIEKLQTLSGKKYESHTESMRVIADHLRAATFLAVDGCVPSNKEQGYVMRRLLRRAIRFSFDLGIEQNFLQEIVPVIADLYENDFPEVKSNRDTIITVLVKEEKAFRQTLRKGLLQFNRGILITGNINTETGETSSTAEEMNPTGTGEFFFKLYDTYGFPVELSLEEAYKQGIEVPADWREQFDARMEEQRNRSRTAGKGEFKGGLGGDTLQHRKYHTATHLLQSALREVIGPVFQQHGSNITEERLRFDFNFDRKVTREELDRAEELVNGWIAEDLPVSYKMYPTREALDMGAIGPFGERYDAEVKVYQMGEGDHIASLEICGGPHVDNTGILAEGGKKFKITKEESSSAGIRRIKAILV</sequence>
<dbReference type="CDD" id="cd00673">
    <property type="entry name" value="AlaRS_core"/>
    <property type="match status" value="1"/>
</dbReference>
<dbReference type="RefSeq" id="WP_260762860.1">
    <property type="nucleotide sequence ID" value="NZ_CP045921.1"/>
</dbReference>
<dbReference type="PRINTS" id="PR00980">
    <property type="entry name" value="TRNASYNTHALA"/>
</dbReference>
<dbReference type="PANTHER" id="PTHR11777">
    <property type="entry name" value="ALANYL-TRNA SYNTHETASE"/>
    <property type="match status" value="1"/>
</dbReference>
<evidence type="ECO:0000256" key="1">
    <source>
        <dbReference type="ARBA" id="ARBA00008226"/>
    </source>
</evidence>
<dbReference type="EC" id="6.1.1.7" evidence="2"/>
<dbReference type="PROSITE" id="PS50860">
    <property type="entry name" value="AA_TRNA_LIGASE_II_ALA"/>
    <property type="match status" value="1"/>
</dbReference>
<evidence type="ECO:0000256" key="3">
    <source>
        <dbReference type="ARBA" id="ARBA00022555"/>
    </source>
</evidence>
<keyword evidence="8" id="KW-0648">Protein biosynthesis</keyword>
<dbReference type="SUPFAM" id="SSF55186">
    <property type="entry name" value="ThrRS/AlaRS common domain"/>
    <property type="match status" value="1"/>
</dbReference>
<dbReference type="InterPro" id="IPR018162">
    <property type="entry name" value="Ala-tRNA-ligase_IIc_anticod-bd"/>
</dbReference>
<dbReference type="Gene3D" id="3.30.980.10">
    <property type="entry name" value="Threonyl-trna Synthetase, Chain A, domain 2"/>
    <property type="match status" value="1"/>
</dbReference>
<organism evidence="11 12">
    <name type="scientific">Candidatus Mycosynbacter amalyticus</name>
    <dbReference type="NCBI Taxonomy" id="2665156"/>
    <lineage>
        <taxon>Bacteria</taxon>
        <taxon>Candidatus Saccharimonadota</taxon>
        <taxon>Candidatus Saccharimonadota incertae sedis</taxon>
        <taxon>Candidatus Mycosynbacter</taxon>
    </lineage>
</organism>
<keyword evidence="4 11" id="KW-0436">Ligase</keyword>
<evidence type="ECO:0000313" key="12">
    <source>
        <dbReference type="Proteomes" id="UP001059824"/>
    </source>
</evidence>
<dbReference type="GO" id="GO:0006419">
    <property type="term" value="P:alanyl-tRNA aminoacylation"/>
    <property type="evidence" value="ECO:0007669"/>
    <property type="project" value="InterPro"/>
</dbReference>
<dbReference type="InterPro" id="IPR045864">
    <property type="entry name" value="aa-tRNA-synth_II/BPL/LPL"/>
</dbReference>
<gene>
    <name evidence="11" type="ORF">GII36_04370</name>
</gene>
<dbReference type="InterPro" id="IPR012947">
    <property type="entry name" value="tRNA_SAD"/>
</dbReference>
<dbReference type="InterPro" id="IPR018165">
    <property type="entry name" value="Ala-tRNA-synth_IIc_core"/>
</dbReference>
<accession>A0A857MKE6</accession>
<dbReference type="NCBIfam" id="NF002436">
    <property type="entry name" value="PRK01584.1"/>
    <property type="match status" value="1"/>
</dbReference>
<dbReference type="Gene3D" id="3.30.930.10">
    <property type="entry name" value="Bira Bifunctional Protein, Domain 2"/>
    <property type="match status" value="1"/>
</dbReference>
<evidence type="ECO:0000313" key="11">
    <source>
        <dbReference type="EMBL" id="QHN43064.1"/>
    </source>
</evidence>
<keyword evidence="9" id="KW-0030">Aminoacyl-tRNA synthetase</keyword>
<dbReference type="InterPro" id="IPR018163">
    <property type="entry name" value="Thr/Ala-tRNA-synth_IIc_edit"/>
</dbReference>
<dbReference type="GO" id="GO:0002161">
    <property type="term" value="F:aminoacyl-tRNA deacylase activity"/>
    <property type="evidence" value="ECO:0007669"/>
    <property type="project" value="TreeGrafter"/>
</dbReference>
<proteinExistence type="inferred from homology"/>
<dbReference type="GO" id="GO:0005829">
    <property type="term" value="C:cytosol"/>
    <property type="evidence" value="ECO:0007669"/>
    <property type="project" value="TreeGrafter"/>
</dbReference>
<dbReference type="InterPro" id="IPR050058">
    <property type="entry name" value="Ala-tRNA_ligase"/>
</dbReference>
<comment type="similarity">
    <text evidence="1">Belongs to the class-II aminoacyl-tRNA synthetase family.</text>
</comment>
<evidence type="ECO:0000256" key="9">
    <source>
        <dbReference type="ARBA" id="ARBA00023146"/>
    </source>
</evidence>
<dbReference type="FunFam" id="3.30.980.10:FF:000004">
    <property type="entry name" value="Alanine--tRNA ligase, cytoplasmic"/>
    <property type="match status" value="1"/>
</dbReference>
<evidence type="ECO:0000256" key="7">
    <source>
        <dbReference type="ARBA" id="ARBA00022884"/>
    </source>
</evidence>
<evidence type="ECO:0000256" key="6">
    <source>
        <dbReference type="ARBA" id="ARBA00022840"/>
    </source>
</evidence>